<name>B3SBJ7_TRIAD</name>
<evidence type="ECO:0008006" key="4">
    <source>
        <dbReference type="Google" id="ProtNLM"/>
    </source>
</evidence>
<dbReference type="InParanoid" id="B3SBJ7"/>
<evidence type="ECO:0000313" key="3">
    <source>
        <dbReference type="Proteomes" id="UP000009022"/>
    </source>
</evidence>
<proteinExistence type="predicted"/>
<dbReference type="EMBL" id="DS985265">
    <property type="protein sequence ID" value="EDV19868.1"/>
    <property type="molecule type" value="Genomic_DNA"/>
</dbReference>
<dbReference type="KEGG" id="tad:TRIADDRAFT_61640"/>
<gene>
    <name evidence="2" type="ORF">TRIADDRAFT_61640</name>
</gene>
<protein>
    <recommendedName>
        <fullName evidence="4">SEFIR domain-containing protein</fullName>
    </recommendedName>
</protein>
<dbReference type="GeneID" id="6758823"/>
<reference evidence="2 3" key="1">
    <citation type="journal article" date="2008" name="Nature">
        <title>The Trichoplax genome and the nature of placozoans.</title>
        <authorList>
            <person name="Srivastava M."/>
            <person name="Begovic E."/>
            <person name="Chapman J."/>
            <person name="Putnam N.H."/>
            <person name="Hellsten U."/>
            <person name="Kawashima T."/>
            <person name="Kuo A."/>
            <person name="Mitros T."/>
            <person name="Salamov A."/>
            <person name="Carpenter M.L."/>
            <person name="Signorovitch A.Y."/>
            <person name="Moreno M.A."/>
            <person name="Kamm K."/>
            <person name="Grimwood J."/>
            <person name="Schmutz J."/>
            <person name="Shapiro H."/>
            <person name="Grigoriev I.V."/>
            <person name="Buss L.W."/>
            <person name="Schierwater B."/>
            <person name="Dellaporta S.L."/>
            <person name="Rokhsar D.S."/>
        </authorList>
    </citation>
    <scope>NUCLEOTIDE SEQUENCE [LARGE SCALE GENOMIC DNA]</scope>
    <source>
        <strain evidence="2 3">Grell-BS-1999</strain>
    </source>
</reference>
<accession>B3SBJ7</accession>
<keyword evidence="1" id="KW-1133">Transmembrane helix</keyword>
<dbReference type="Proteomes" id="UP000009022">
    <property type="component" value="Unassembled WGS sequence"/>
</dbReference>
<keyword evidence="1" id="KW-0812">Transmembrane</keyword>
<sequence>MSVRKNFSDEALWRSACARVCREEEVLGNEPLCLLNDSVCRRACEIPCHMKKYDGVLDCEKTCSVEISARNWTEFEVCKSNCKLASKFFFIPLRPYVDFKNLSLPEFEKYIGTDLSWPDLRCNDKGFVVSPPPQHDDPSSHRMYEVIVTDVINENSSQPLYRCKVVKEPKLDLNNIDEIFPLSQIHKGLAVSIIDAEPRYLLKVPQYVVKTNSKAALYVNGKLGLIPPKASTPSVGVIATTSTLAKTTVEDTSKSTTDYATTTTAKTAKLTTSPPGTSLSEVTLIVVLAVVVTVGAIIGAYFIYKWHKKRSPVLKKEEEITKMPSKLVKDVLPPPNLPVTGECQNEKCIEQYKLLEKRVDEILMGLKNDRPVNLTPTTVYIATANVCPTVKTLMQSLQALEYDCALPAMEKDKAFEVGDGPWTFQRLASASKIIMIVSQELLKCISLFEKTLSVGDSGGTFSNSELRMICEWKYALSLEYDFPTQSRLILAAVDDTDSDTIKSILTLQSKSVLRLPADRCKILAAVTGLSESDCRVNITVQKTMPEKKSDQPDDRFEIPLSDELLRELSSCEDSYASDDDSDISDNDTLSIIINENRLPPLFVPDVSIPIEDIGRTKTQTEMIDPYAYA</sequence>
<dbReference type="RefSeq" id="XP_002117610.1">
    <property type="nucleotide sequence ID" value="XM_002117574.1"/>
</dbReference>
<keyword evidence="1" id="KW-0472">Membrane</keyword>
<evidence type="ECO:0000256" key="1">
    <source>
        <dbReference type="SAM" id="Phobius"/>
    </source>
</evidence>
<keyword evidence="3" id="KW-1185">Reference proteome</keyword>
<dbReference type="CTD" id="6758823"/>
<feature type="transmembrane region" description="Helical" evidence="1">
    <location>
        <begin position="282"/>
        <end position="304"/>
    </location>
</feature>
<dbReference type="AlphaFoldDB" id="B3SBJ7"/>
<evidence type="ECO:0000313" key="2">
    <source>
        <dbReference type="EMBL" id="EDV19868.1"/>
    </source>
</evidence>
<dbReference type="HOGENOM" id="CLU_435006_0_0_1"/>
<organism evidence="2 3">
    <name type="scientific">Trichoplax adhaerens</name>
    <name type="common">Trichoplax reptans</name>
    <dbReference type="NCBI Taxonomy" id="10228"/>
    <lineage>
        <taxon>Eukaryota</taxon>
        <taxon>Metazoa</taxon>
        <taxon>Placozoa</taxon>
        <taxon>Uniplacotomia</taxon>
        <taxon>Trichoplacea</taxon>
        <taxon>Trichoplacidae</taxon>
        <taxon>Trichoplax</taxon>
    </lineage>
</organism>